<dbReference type="EMBL" id="JBJQOH010000001">
    <property type="protein sequence ID" value="KAL3700016.1"/>
    <property type="molecule type" value="Genomic_DNA"/>
</dbReference>
<dbReference type="Proteomes" id="UP001633002">
    <property type="component" value="Unassembled WGS sequence"/>
</dbReference>
<accession>A0ABD3ICK2</accession>
<evidence type="ECO:0000256" key="1">
    <source>
        <dbReference type="SAM" id="MobiDB-lite"/>
    </source>
</evidence>
<organism evidence="2 3">
    <name type="scientific">Riccia sorocarpa</name>
    <dbReference type="NCBI Taxonomy" id="122646"/>
    <lineage>
        <taxon>Eukaryota</taxon>
        <taxon>Viridiplantae</taxon>
        <taxon>Streptophyta</taxon>
        <taxon>Embryophyta</taxon>
        <taxon>Marchantiophyta</taxon>
        <taxon>Marchantiopsida</taxon>
        <taxon>Marchantiidae</taxon>
        <taxon>Marchantiales</taxon>
        <taxon>Ricciaceae</taxon>
        <taxon>Riccia</taxon>
    </lineage>
</organism>
<sequence>MAERNIDEELRILFNQPENPEDEVEEAGGAESGEFWYEPATTVAPELLYAHLEGEGLLRLPLTLKQFIHVSESEQWDPQFWGSWRSKQVRLVRDLSCSNSIQYNTVVTSIQEADPSAEVWVSRLWDGIMVSPNIGFGSLLEGFDGVYHAGIEVGVSAVQVEDQQEASTSQTLSGGLSPAVNRQEVAASEQHLGVTLGTVVNRPDDIESRVDVLQRSIAEKQEAVFGQVLNQIEGKIDACADVARGTRESLFKEVSERLVEVQKVCSAAPEKIRADVNDIHKQLDAKAMALEQQAVLLNGALGEQRKMLEEARGAASVQPEMSLVMAELDGKMKTYADTVRSSQLAALRDQEWENRAREERCRNIVGLSETEGEDSMELILKFFKDDLRVTDPEVEFVSRVERRDKVETWEFNGEACVEIPGFMRVAIVWNKKRFQKERGFGGLAVWCRNRLGIKVTVEHVDPRNQFICVQLHDGRSKGFLIFTYFAPLGSPAYEALETGADPLFNLTQKICRWNEMGPIWLARDFNSRSMSMQGEAVQEPGRELWRQDGSSEVWERESEDEGRNNMTFSSRTLLTLADLQS</sequence>
<proteinExistence type="predicted"/>
<evidence type="ECO:0000313" key="3">
    <source>
        <dbReference type="Proteomes" id="UP001633002"/>
    </source>
</evidence>
<comment type="caution">
    <text evidence="2">The sequence shown here is derived from an EMBL/GenBank/DDBJ whole genome shotgun (WGS) entry which is preliminary data.</text>
</comment>
<gene>
    <name evidence="2" type="ORF">R1sor_018038</name>
</gene>
<name>A0ABD3ICK2_9MARC</name>
<feature type="region of interest" description="Disordered" evidence="1">
    <location>
        <begin position="533"/>
        <end position="567"/>
    </location>
</feature>
<dbReference type="AlphaFoldDB" id="A0ABD3ICK2"/>
<reference evidence="2 3" key="1">
    <citation type="submission" date="2024-09" db="EMBL/GenBank/DDBJ databases">
        <title>Chromosome-scale assembly of Riccia sorocarpa.</title>
        <authorList>
            <person name="Paukszto L."/>
        </authorList>
    </citation>
    <scope>NUCLEOTIDE SEQUENCE [LARGE SCALE GENOMIC DNA]</scope>
    <source>
        <strain evidence="2">LP-2024</strain>
        <tissue evidence="2">Aerial parts of the thallus</tissue>
    </source>
</reference>
<evidence type="ECO:0000313" key="2">
    <source>
        <dbReference type="EMBL" id="KAL3700016.1"/>
    </source>
</evidence>
<keyword evidence="3" id="KW-1185">Reference proteome</keyword>
<protein>
    <submittedName>
        <fullName evidence="2">Uncharacterized protein</fullName>
    </submittedName>
</protein>